<evidence type="ECO:0000313" key="2">
    <source>
        <dbReference type="EMBL" id="KAF2272618.1"/>
    </source>
</evidence>
<dbReference type="OrthoDB" id="5228334at2759"/>
<accession>A0A6A6J9F9</accession>
<sequence>MFVKNSLWCLWSAAALALCAITVQATPTRTLSPTITKRAVTPTEAGQIGVNAITDVPASEYTSVVGPATEWYDENGNYKKIGVNTEYLTEISTTVESRPTIIKPAVTLVTAAAAIPAAGIEVGDVHIVLAPKLKDAVQAIADEAVLACPLKKRQTCSAAQRFAEISVEELQPGGRLAESGLSNLADLLGINDAFEALAAALGTTVPEIAAAVSEIASAPPVIYTLVFLFLVSRHGGGILPKVSPVLNIPAHFAGKGNGNNGGDNENGCPADAPKGKDAPVCPDDDCKGPNEGIEDKRFCSAGKWKGCSCIQLGTVFGQEQDPLWLRDQQEILQWVVDNGAEPERPWCYPAGSPNSGRTPAAWCDCAGGSLKYEQAEKKEGEEWHNPCPWTEQNHPEKTVTFTDPPPVEPEMSPKCYVNPCPDVDKAAKEHPWVHLGRATEMAHKFCKDYGGKTIGSGKDTPVVEYEDLEDHKTFDGKRETFWVGAKNLAPDFQRNLDEKDCITAMDVILNGCDTCTNDRKFGASLQWKGVEYHVRPQKYIPCITC</sequence>
<dbReference type="RefSeq" id="XP_033650157.1">
    <property type="nucleotide sequence ID" value="XM_033799983.1"/>
</dbReference>
<reference evidence="2" key="1">
    <citation type="journal article" date="2020" name="Stud. Mycol.">
        <title>101 Dothideomycetes genomes: a test case for predicting lifestyles and emergence of pathogens.</title>
        <authorList>
            <person name="Haridas S."/>
            <person name="Albert R."/>
            <person name="Binder M."/>
            <person name="Bloem J."/>
            <person name="Labutti K."/>
            <person name="Salamov A."/>
            <person name="Andreopoulos B."/>
            <person name="Baker S."/>
            <person name="Barry K."/>
            <person name="Bills G."/>
            <person name="Bluhm B."/>
            <person name="Cannon C."/>
            <person name="Castanera R."/>
            <person name="Culley D."/>
            <person name="Daum C."/>
            <person name="Ezra D."/>
            <person name="Gonzalez J."/>
            <person name="Henrissat B."/>
            <person name="Kuo A."/>
            <person name="Liang C."/>
            <person name="Lipzen A."/>
            <person name="Lutzoni F."/>
            <person name="Magnuson J."/>
            <person name="Mondo S."/>
            <person name="Nolan M."/>
            <person name="Ohm R."/>
            <person name="Pangilinan J."/>
            <person name="Park H.-J."/>
            <person name="Ramirez L."/>
            <person name="Alfaro M."/>
            <person name="Sun H."/>
            <person name="Tritt A."/>
            <person name="Yoshinaga Y."/>
            <person name="Zwiers L.-H."/>
            <person name="Turgeon B."/>
            <person name="Goodwin S."/>
            <person name="Spatafora J."/>
            <person name="Crous P."/>
            <person name="Grigoriev I."/>
        </authorList>
    </citation>
    <scope>NUCLEOTIDE SEQUENCE</scope>
    <source>
        <strain evidence="2">CBS 379.55</strain>
    </source>
</reference>
<feature type="chain" id="PRO_5025665353" evidence="1">
    <location>
        <begin position="26"/>
        <end position="545"/>
    </location>
</feature>
<name>A0A6A6J9F9_WESOR</name>
<proteinExistence type="predicted"/>
<protein>
    <submittedName>
        <fullName evidence="2">Uncharacterized protein</fullName>
    </submittedName>
</protein>
<keyword evidence="3" id="KW-1185">Reference proteome</keyword>
<gene>
    <name evidence="2" type="ORF">EI97DRAFT_445684</name>
</gene>
<evidence type="ECO:0000256" key="1">
    <source>
        <dbReference type="SAM" id="SignalP"/>
    </source>
</evidence>
<dbReference type="GeneID" id="54553158"/>
<feature type="signal peptide" evidence="1">
    <location>
        <begin position="1"/>
        <end position="25"/>
    </location>
</feature>
<dbReference type="EMBL" id="ML986519">
    <property type="protein sequence ID" value="KAF2272618.1"/>
    <property type="molecule type" value="Genomic_DNA"/>
</dbReference>
<organism evidence="2 3">
    <name type="scientific">Westerdykella ornata</name>
    <dbReference type="NCBI Taxonomy" id="318751"/>
    <lineage>
        <taxon>Eukaryota</taxon>
        <taxon>Fungi</taxon>
        <taxon>Dikarya</taxon>
        <taxon>Ascomycota</taxon>
        <taxon>Pezizomycotina</taxon>
        <taxon>Dothideomycetes</taxon>
        <taxon>Pleosporomycetidae</taxon>
        <taxon>Pleosporales</taxon>
        <taxon>Sporormiaceae</taxon>
        <taxon>Westerdykella</taxon>
    </lineage>
</organism>
<dbReference type="Proteomes" id="UP000800097">
    <property type="component" value="Unassembled WGS sequence"/>
</dbReference>
<dbReference type="AlphaFoldDB" id="A0A6A6J9F9"/>
<evidence type="ECO:0000313" key="3">
    <source>
        <dbReference type="Proteomes" id="UP000800097"/>
    </source>
</evidence>
<keyword evidence="1" id="KW-0732">Signal</keyword>